<organism evidence="2 3">
    <name type="scientific">Brachionus plicatilis</name>
    <name type="common">Marine rotifer</name>
    <name type="synonym">Brachionus muelleri</name>
    <dbReference type="NCBI Taxonomy" id="10195"/>
    <lineage>
        <taxon>Eukaryota</taxon>
        <taxon>Metazoa</taxon>
        <taxon>Spiralia</taxon>
        <taxon>Gnathifera</taxon>
        <taxon>Rotifera</taxon>
        <taxon>Eurotatoria</taxon>
        <taxon>Monogononta</taxon>
        <taxon>Pseudotrocha</taxon>
        <taxon>Ploima</taxon>
        <taxon>Brachionidae</taxon>
        <taxon>Brachionus</taxon>
    </lineage>
</organism>
<feature type="transmembrane region" description="Helical" evidence="1">
    <location>
        <begin position="95"/>
        <end position="112"/>
    </location>
</feature>
<evidence type="ECO:0000313" key="3">
    <source>
        <dbReference type="Proteomes" id="UP000276133"/>
    </source>
</evidence>
<reference evidence="2 3" key="1">
    <citation type="journal article" date="2018" name="Sci. Rep.">
        <title>Genomic signatures of local adaptation to the degree of environmental predictability in rotifers.</title>
        <authorList>
            <person name="Franch-Gras L."/>
            <person name="Hahn C."/>
            <person name="Garcia-Roger E.M."/>
            <person name="Carmona M.J."/>
            <person name="Serra M."/>
            <person name="Gomez A."/>
        </authorList>
    </citation>
    <scope>NUCLEOTIDE SEQUENCE [LARGE SCALE GENOMIC DNA]</scope>
    <source>
        <strain evidence="2">HYR1</strain>
    </source>
</reference>
<evidence type="ECO:0000313" key="2">
    <source>
        <dbReference type="EMBL" id="RNA30751.1"/>
    </source>
</evidence>
<proteinExistence type="predicted"/>
<evidence type="ECO:0000256" key="1">
    <source>
        <dbReference type="SAM" id="Phobius"/>
    </source>
</evidence>
<accession>A0A3M7S4P3</accession>
<dbReference type="EMBL" id="REGN01002048">
    <property type="protein sequence ID" value="RNA30751.1"/>
    <property type="molecule type" value="Genomic_DNA"/>
</dbReference>
<keyword evidence="3" id="KW-1185">Reference proteome</keyword>
<dbReference type="Proteomes" id="UP000276133">
    <property type="component" value="Unassembled WGS sequence"/>
</dbReference>
<name>A0A3M7S4P3_BRAPC</name>
<keyword evidence="1" id="KW-0472">Membrane</keyword>
<feature type="transmembrane region" description="Helical" evidence="1">
    <location>
        <begin position="12"/>
        <end position="32"/>
    </location>
</feature>
<protein>
    <submittedName>
        <fullName evidence="2">Uncharacterized protein</fullName>
    </submittedName>
</protein>
<gene>
    <name evidence="2" type="ORF">BpHYR1_025589</name>
</gene>
<comment type="caution">
    <text evidence="2">The sequence shown here is derived from an EMBL/GenBank/DDBJ whole genome shotgun (WGS) entry which is preliminary data.</text>
</comment>
<sequence length="169" mass="17794">MLFITSCTMSTSFSLNVLAFIKLLLVSLWFWLDGLKLSKLEATSTPLKSIRLVSVVVFDLAVETRGRGARGGASGAVGAGQTGVVQGGELKDGMLILNAVVVVGLVGVYGRIGHAEAVAQVLGLYGAVGLVGYGGDRRVRRLLERAGERRVVGLVARILRAECGRGRVL</sequence>
<dbReference type="AlphaFoldDB" id="A0A3M7S4P3"/>
<keyword evidence="1" id="KW-0812">Transmembrane</keyword>
<keyword evidence="1" id="KW-1133">Transmembrane helix</keyword>